<dbReference type="Proteomes" id="UP000237822">
    <property type="component" value="Unassembled WGS sequence"/>
</dbReference>
<accession>A0A2T0UJF7</accession>
<feature type="compositionally biased region" description="Polar residues" evidence="1">
    <location>
        <begin position="1"/>
        <end position="17"/>
    </location>
</feature>
<keyword evidence="2" id="KW-1133">Transmembrane helix</keyword>
<dbReference type="OrthoDB" id="5966662at2"/>
<dbReference type="InterPro" id="IPR021215">
    <property type="entry name" value="DUF2752"/>
</dbReference>
<feature type="transmembrane region" description="Helical" evidence="2">
    <location>
        <begin position="91"/>
        <end position="108"/>
    </location>
</feature>
<name>A0A2T0UJF7_9MICO</name>
<sequence length="151" mass="16563">MIATSLTQRTTPPSTDPSVGRGRRLLWPALTAAAAAGCALVVHVINPYEPGNFPTCPWLALTGTWCPGCGTMRATHSLTNGDVVEALQRNPLTVAAIVVMAFGFVRWTRREWRGEQRMTAAPAWLLYGLFVAIMAFWVLRNVPGWTWLSPV</sequence>
<comment type="caution">
    <text evidence="3">The sequence shown here is derived from an EMBL/GenBank/DDBJ whole genome shotgun (WGS) entry which is preliminary data.</text>
</comment>
<protein>
    <submittedName>
        <fullName evidence="3">Uncharacterized protein DUF2752</fullName>
    </submittedName>
</protein>
<organism evidence="3 4">
    <name type="scientific">Knoellia remsis</name>
    <dbReference type="NCBI Taxonomy" id="407159"/>
    <lineage>
        <taxon>Bacteria</taxon>
        <taxon>Bacillati</taxon>
        <taxon>Actinomycetota</taxon>
        <taxon>Actinomycetes</taxon>
        <taxon>Micrococcales</taxon>
        <taxon>Intrasporangiaceae</taxon>
        <taxon>Knoellia</taxon>
    </lineage>
</organism>
<proteinExistence type="predicted"/>
<feature type="region of interest" description="Disordered" evidence="1">
    <location>
        <begin position="1"/>
        <end position="20"/>
    </location>
</feature>
<dbReference type="EMBL" id="PVTI01000014">
    <property type="protein sequence ID" value="PRY58006.1"/>
    <property type="molecule type" value="Genomic_DNA"/>
</dbReference>
<dbReference type="RefSeq" id="WP_106297738.1">
    <property type="nucleotide sequence ID" value="NZ_PVTI01000014.1"/>
</dbReference>
<evidence type="ECO:0000313" key="4">
    <source>
        <dbReference type="Proteomes" id="UP000237822"/>
    </source>
</evidence>
<reference evidence="3 4" key="1">
    <citation type="submission" date="2018-03" db="EMBL/GenBank/DDBJ databases">
        <title>Genomic Encyclopedia of Archaeal and Bacterial Type Strains, Phase II (KMG-II): from individual species to whole genera.</title>
        <authorList>
            <person name="Goeker M."/>
        </authorList>
    </citation>
    <scope>NUCLEOTIDE SEQUENCE [LARGE SCALE GENOMIC DNA]</scope>
    <source>
        <strain evidence="3 4">ATCC BAA-1496</strain>
    </source>
</reference>
<evidence type="ECO:0000313" key="3">
    <source>
        <dbReference type="EMBL" id="PRY58006.1"/>
    </source>
</evidence>
<evidence type="ECO:0000256" key="1">
    <source>
        <dbReference type="SAM" id="MobiDB-lite"/>
    </source>
</evidence>
<dbReference type="Pfam" id="PF10825">
    <property type="entry name" value="DUF2752"/>
    <property type="match status" value="1"/>
</dbReference>
<keyword evidence="2" id="KW-0472">Membrane</keyword>
<feature type="transmembrane region" description="Helical" evidence="2">
    <location>
        <begin position="25"/>
        <end position="45"/>
    </location>
</feature>
<keyword evidence="2" id="KW-0812">Transmembrane</keyword>
<keyword evidence="4" id="KW-1185">Reference proteome</keyword>
<dbReference type="AlphaFoldDB" id="A0A2T0UJF7"/>
<evidence type="ECO:0000256" key="2">
    <source>
        <dbReference type="SAM" id="Phobius"/>
    </source>
</evidence>
<feature type="transmembrane region" description="Helical" evidence="2">
    <location>
        <begin position="120"/>
        <end position="139"/>
    </location>
</feature>
<gene>
    <name evidence="3" type="ORF">BCF74_11437</name>
</gene>